<feature type="compositionally biased region" description="Acidic residues" evidence="1">
    <location>
        <begin position="178"/>
        <end position="192"/>
    </location>
</feature>
<organism evidence="2 3">
    <name type="scientific">Linnemannia gamsii</name>
    <dbReference type="NCBI Taxonomy" id="64522"/>
    <lineage>
        <taxon>Eukaryota</taxon>
        <taxon>Fungi</taxon>
        <taxon>Fungi incertae sedis</taxon>
        <taxon>Mucoromycota</taxon>
        <taxon>Mortierellomycotina</taxon>
        <taxon>Mortierellomycetes</taxon>
        <taxon>Mortierellales</taxon>
        <taxon>Mortierellaceae</taxon>
        <taxon>Linnemannia</taxon>
    </lineage>
</organism>
<proteinExistence type="predicted"/>
<comment type="caution">
    <text evidence="2">The sequence shown here is derived from an EMBL/GenBank/DDBJ whole genome shotgun (WGS) entry which is preliminary data.</text>
</comment>
<name>A0A9P6R983_9FUNG</name>
<reference evidence="2" key="1">
    <citation type="journal article" date="2020" name="Fungal Divers.">
        <title>Resolving the Mortierellaceae phylogeny through synthesis of multi-gene phylogenetics and phylogenomics.</title>
        <authorList>
            <person name="Vandepol N."/>
            <person name="Liber J."/>
            <person name="Desiro A."/>
            <person name="Na H."/>
            <person name="Kennedy M."/>
            <person name="Barry K."/>
            <person name="Grigoriev I.V."/>
            <person name="Miller A.N."/>
            <person name="O'Donnell K."/>
            <person name="Stajich J.E."/>
            <person name="Bonito G."/>
        </authorList>
    </citation>
    <scope>NUCLEOTIDE SEQUENCE</scope>
    <source>
        <strain evidence="2">NVP60</strain>
    </source>
</reference>
<gene>
    <name evidence="2" type="ORF">BGZ97_009905</name>
</gene>
<accession>A0A9P6R983</accession>
<keyword evidence="3" id="KW-1185">Reference proteome</keyword>
<feature type="region of interest" description="Disordered" evidence="1">
    <location>
        <begin position="177"/>
        <end position="198"/>
    </location>
</feature>
<feature type="region of interest" description="Disordered" evidence="1">
    <location>
        <begin position="65"/>
        <end position="87"/>
    </location>
</feature>
<evidence type="ECO:0000313" key="2">
    <source>
        <dbReference type="EMBL" id="KAG0313782.1"/>
    </source>
</evidence>
<evidence type="ECO:0000256" key="1">
    <source>
        <dbReference type="SAM" id="MobiDB-lite"/>
    </source>
</evidence>
<dbReference type="EMBL" id="JAAAIN010000491">
    <property type="protein sequence ID" value="KAG0313782.1"/>
    <property type="molecule type" value="Genomic_DNA"/>
</dbReference>
<sequence>MLSTSFSGLVDVDAPDYRVDLDITLRLSWKCLGLKTLRLKIAGIVRLTQIEESILAQLTLPTSRNNSPECLQSPKEARNSTAKTTSNSRVSLVSRDWMLYTLTTGRRCCNPIISLSPEAPILVMLELSLKSDLGVLATLTQLEVFGCDFVNQRIGVEERELMDSHWPRLRGTKVILQDENEEEEEYDEAMMDEEQKKN</sequence>
<dbReference type="AlphaFoldDB" id="A0A9P6R983"/>
<dbReference type="Proteomes" id="UP000823405">
    <property type="component" value="Unassembled WGS sequence"/>
</dbReference>
<evidence type="ECO:0000313" key="3">
    <source>
        <dbReference type="Proteomes" id="UP000823405"/>
    </source>
</evidence>
<dbReference type="OrthoDB" id="10542191at2759"/>
<protein>
    <submittedName>
        <fullName evidence="2">Uncharacterized protein</fullName>
    </submittedName>
</protein>